<comment type="caution">
    <text evidence="3">The sequence shown here is derived from an EMBL/GenBank/DDBJ whole genome shotgun (WGS) entry which is preliminary data.</text>
</comment>
<reference evidence="3" key="1">
    <citation type="submission" date="2020-12" db="EMBL/GenBank/DDBJ databases">
        <title>WGS assembly of Carya illinoinensis cv. Pawnee.</title>
        <authorList>
            <person name="Platts A."/>
            <person name="Shu S."/>
            <person name="Wright S."/>
            <person name="Barry K."/>
            <person name="Edger P."/>
            <person name="Pires J.C."/>
            <person name="Schmutz J."/>
        </authorList>
    </citation>
    <scope>NUCLEOTIDE SEQUENCE</scope>
    <source>
        <tissue evidence="3">Leaf</tissue>
    </source>
</reference>
<organism evidence="3 5">
    <name type="scientific">Carya illinoinensis</name>
    <name type="common">Pecan</name>
    <dbReference type="NCBI Taxonomy" id="32201"/>
    <lineage>
        <taxon>Eukaryota</taxon>
        <taxon>Viridiplantae</taxon>
        <taxon>Streptophyta</taxon>
        <taxon>Embryophyta</taxon>
        <taxon>Tracheophyta</taxon>
        <taxon>Spermatophyta</taxon>
        <taxon>Magnoliopsida</taxon>
        <taxon>eudicotyledons</taxon>
        <taxon>Gunneridae</taxon>
        <taxon>Pentapetalae</taxon>
        <taxon>rosids</taxon>
        <taxon>fabids</taxon>
        <taxon>Fagales</taxon>
        <taxon>Juglandaceae</taxon>
        <taxon>Carya</taxon>
    </lineage>
</organism>
<evidence type="ECO:0000313" key="5">
    <source>
        <dbReference type="Proteomes" id="UP000811609"/>
    </source>
</evidence>
<dbReference type="InterPro" id="IPR001563">
    <property type="entry name" value="Peptidase_S10"/>
</dbReference>
<gene>
    <name evidence="3" type="ORF">CIPAW_15G154800</name>
    <name evidence="4" type="ORF">I3842_15G139000</name>
</gene>
<comment type="similarity">
    <text evidence="1">Belongs to the peptidase S10 family.</text>
</comment>
<keyword evidence="2" id="KW-0732">Signal</keyword>
<dbReference type="GO" id="GO:0006508">
    <property type="term" value="P:proteolysis"/>
    <property type="evidence" value="ECO:0007669"/>
    <property type="project" value="InterPro"/>
</dbReference>
<dbReference type="PANTHER" id="PTHR11802">
    <property type="entry name" value="SERINE PROTEASE FAMILY S10 SERINE CARBOXYPEPTIDASE"/>
    <property type="match status" value="1"/>
</dbReference>
<dbReference type="Proteomes" id="UP000811609">
    <property type="component" value="Chromosome 15"/>
</dbReference>
<dbReference type="AlphaFoldDB" id="A0A8T1NFZ4"/>
<evidence type="ECO:0000313" key="4">
    <source>
        <dbReference type="EMBL" id="KAG6676168.1"/>
    </source>
</evidence>
<dbReference type="FunFam" id="3.40.50.1820:FF:000072">
    <property type="entry name" value="Serine carboxypeptidase-like 19"/>
    <property type="match status" value="1"/>
</dbReference>
<dbReference type="GO" id="GO:0004185">
    <property type="term" value="F:serine-type carboxypeptidase activity"/>
    <property type="evidence" value="ECO:0007669"/>
    <property type="project" value="InterPro"/>
</dbReference>
<name>A0A8T1NFZ4_CARIL</name>
<sequence length="487" mass="53848">MGSKATEHQLGIVLMDSHSIMTFMCLQLLLLGVSATGSAGSNTSKIITALPGYSGKLPFKLETGYIGVGDNEEVQLFYSFVESQRSPLRDPLLFWIPPGPGCSGFKALLYETGPLKFRIGNYNGSLPTLEDNPWAWTQGLNIIYMDAPVGTGFSYSQSSEGYIMDDYKHVQQSYEFIQKWLNLHPQFLENQLYVGGDSYSGTPIPMIVQKIVNDNEAGVVPMINLKGYVLGNPVTDSFTDSNSKIPYAHRLALISDQLYQSAKESCNGNFVHVNSSNYQCSSDIDAIDELLRDVNDVHILEPVCSNAIPKPNADMESVRRYLSENSNPAFWCRSYNHMLSVIWANNKGVQQALGVRNGTKTSWQGCNTTLAYTEDVTSVVGYHRNLTNADLRLLIYSGDHDMSIPNIGTQEWIKSLGLSTDESWRVWSLDGQTAGYTEKLISDSFTLTFVTVKGAGHLAAEYKVKECAAMIDSCIMSVQRPSMLSSI</sequence>
<reference evidence="4" key="2">
    <citation type="submission" date="2021-01" db="EMBL/GenBank/DDBJ databases">
        <authorList>
            <person name="Lovell J.T."/>
            <person name="Bentley N."/>
            <person name="Bhattarai G."/>
            <person name="Jenkins J.W."/>
            <person name="Sreedasyam A."/>
            <person name="Alarcon Y."/>
            <person name="Bock C."/>
            <person name="Boston L."/>
            <person name="Carlson J."/>
            <person name="Cervantes K."/>
            <person name="Clermont K."/>
            <person name="Krom N."/>
            <person name="Kubenka K."/>
            <person name="Mamidi S."/>
            <person name="Mattison C."/>
            <person name="Monteros M."/>
            <person name="Pisani C."/>
            <person name="Plott C."/>
            <person name="Rajasekar S."/>
            <person name="Rhein H.S."/>
            <person name="Rohla C."/>
            <person name="Song M."/>
            <person name="Hilaire R.S."/>
            <person name="Shu S."/>
            <person name="Wells L."/>
            <person name="Wang X."/>
            <person name="Webber J."/>
            <person name="Heerema R.J."/>
            <person name="Klein P."/>
            <person name="Conner P."/>
            <person name="Grauke L."/>
            <person name="Grimwood J."/>
            <person name="Schmutz J."/>
            <person name="Randall J.J."/>
        </authorList>
    </citation>
    <scope>NUCLEOTIDE SEQUENCE</scope>
    <source>
        <tissue evidence="4">Leaf</tissue>
    </source>
</reference>
<dbReference type="Proteomes" id="UP000811246">
    <property type="component" value="Chromosome 15"/>
</dbReference>
<dbReference type="FunFam" id="3.40.50.12670:FF:000002">
    <property type="entry name" value="Carboxypeptidase"/>
    <property type="match status" value="1"/>
</dbReference>
<protein>
    <recommendedName>
        <fullName evidence="6">Serine carboxypeptidase-like 18</fullName>
    </recommendedName>
</protein>
<keyword evidence="5" id="KW-1185">Reference proteome</keyword>
<dbReference type="EMBL" id="CM031823">
    <property type="protein sequence ID" value="KAG6627803.1"/>
    <property type="molecule type" value="Genomic_DNA"/>
</dbReference>
<evidence type="ECO:0000313" key="3">
    <source>
        <dbReference type="EMBL" id="KAG6627803.1"/>
    </source>
</evidence>
<dbReference type="EMBL" id="CM031839">
    <property type="protein sequence ID" value="KAG6676168.1"/>
    <property type="molecule type" value="Genomic_DNA"/>
</dbReference>
<dbReference type="GO" id="GO:0019748">
    <property type="term" value="P:secondary metabolic process"/>
    <property type="evidence" value="ECO:0007669"/>
    <property type="project" value="TreeGrafter"/>
</dbReference>
<dbReference type="PANTHER" id="PTHR11802:SF319">
    <property type="entry name" value="CARBOXYPEPTIDASE"/>
    <property type="match status" value="1"/>
</dbReference>
<evidence type="ECO:0008006" key="6">
    <source>
        <dbReference type="Google" id="ProtNLM"/>
    </source>
</evidence>
<feature type="chain" id="PRO_5035808029" description="Serine carboxypeptidase-like 18" evidence="2">
    <location>
        <begin position="41"/>
        <end position="487"/>
    </location>
</feature>
<dbReference type="Pfam" id="PF00450">
    <property type="entry name" value="Peptidase_S10"/>
    <property type="match status" value="1"/>
</dbReference>
<feature type="signal peptide" evidence="2">
    <location>
        <begin position="1"/>
        <end position="40"/>
    </location>
</feature>
<evidence type="ECO:0000256" key="1">
    <source>
        <dbReference type="ARBA" id="ARBA00009431"/>
    </source>
</evidence>
<accession>A0A8T1NFZ4</accession>
<dbReference type="GO" id="GO:0016747">
    <property type="term" value="F:acyltransferase activity, transferring groups other than amino-acyl groups"/>
    <property type="evidence" value="ECO:0007669"/>
    <property type="project" value="TreeGrafter"/>
</dbReference>
<proteinExistence type="inferred from homology"/>
<evidence type="ECO:0000256" key="2">
    <source>
        <dbReference type="SAM" id="SignalP"/>
    </source>
</evidence>